<protein>
    <submittedName>
        <fullName evidence="1">Uncharacterized protein</fullName>
    </submittedName>
</protein>
<accession>A0A1R0XZB3</accession>
<dbReference type="EMBL" id="MPTC01000010">
    <property type="protein sequence ID" value="OMD40337.1"/>
    <property type="molecule type" value="Genomic_DNA"/>
</dbReference>
<name>A0A1R0XZB3_9BACL</name>
<comment type="caution">
    <text evidence="1">The sequence shown here is derived from an EMBL/GenBank/DDBJ whole genome shotgun (WGS) entry which is preliminary data.</text>
</comment>
<proteinExistence type="predicted"/>
<sequence>MRIFTLGIVVLMLFVLNPTTINDNSIESISKIEASVEPSEKSATELLSELANQQFFIKEDQISEDDYVSIEAFGKAFVNLYTGAVTKQEIVSFENYISNANLLKFTDKMLELTQKQELNGASSVNFGFDNEFKEVEFKKLDKNLYYLRLPFSNEGSGMTCELLVQSSNKSLELVDLYFGYKDGVDTITTGHPAVRKLNNPKLWDDQEWVNGVFEKLEQYESELK</sequence>
<dbReference type="RefSeq" id="WP_076119527.1">
    <property type="nucleotide sequence ID" value="NZ_MPTC01000010.1"/>
</dbReference>
<dbReference type="OrthoDB" id="2833606at2"/>
<evidence type="ECO:0000313" key="1">
    <source>
        <dbReference type="EMBL" id="OMD40337.1"/>
    </source>
</evidence>
<dbReference type="Proteomes" id="UP000187439">
    <property type="component" value="Unassembled WGS sequence"/>
</dbReference>
<organism evidence="1 2">
    <name type="scientific">Paenibacillus odorifer</name>
    <dbReference type="NCBI Taxonomy" id="189426"/>
    <lineage>
        <taxon>Bacteria</taxon>
        <taxon>Bacillati</taxon>
        <taxon>Bacillota</taxon>
        <taxon>Bacilli</taxon>
        <taxon>Bacillales</taxon>
        <taxon>Paenibacillaceae</taxon>
        <taxon>Paenibacillus</taxon>
    </lineage>
</organism>
<dbReference type="AlphaFoldDB" id="A0A1R0XZB3"/>
<gene>
    <name evidence="1" type="ORF">BSK52_13200</name>
</gene>
<reference evidence="1 2" key="1">
    <citation type="submission" date="2016-10" db="EMBL/GenBank/DDBJ databases">
        <title>Paenibacillus species isolates.</title>
        <authorList>
            <person name="Beno S.M."/>
        </authorList>
    </citation>
    <scope>NUCLEOTIDE SEQUENCE [LARGE SCALE GENOMIC DNA]</scope>
    <source>
        <strain evidence="1 2">FSL H7-0710</strain>
    </source>
</reference>
<evidence type="ECO:0000313" key="2">
    <source>
        <dbReference type="Proteomes" id="UP000187439"/>
    </source>
</evidence>